<proteinExistence type="inferred from homology"/>
<dbReference type="AlphaFoldDB" id="A0A9P6CKC4"/>
<dbReference type="GO" id="GO:0016139">
    <property type="term" value="P:glycoside catabolic process"/>
    <property type="evidence" value="ECO:0007669"/>
    <property type="project" value="TreeGrafter"/>
</dbReference>
<evidence type="ECO:0000259" key="8">
    <source>
        <dbReference type="Pfam" id="PF01120"/>
    </source>
</evidence>
<dbReference type="SUPFAM" id="SSF51445">
    <property type="entry name" value="(Trans)glycosidases"/>
    <property type="match status" value="1"/>
</dbReference>
<gene>
    <name evidence="9" type="ORF">BDZ94DRAFT_1215126</name>
</gene>
<dbReference type="GO" id="GO:0004560">
    <property type="term" value="F:alpha-L-fucosidase activity"/>
    <property type="evidence" value="ECO:0007669"/>
    <property type="project" value="UniProtKB-EC"/>
</dbReference>
<dbReference type="SMART" id="SM00812">
    <property type="entry name" value="Alpha_L_fucos"/>
    <property type="match status" value="1"/>
</dbReference>
<dbReference type="EC" id="3.2.1.51" evidence="3"/>
<evidence type="ECO:0000313" key="9">
    <source>
        <dbReference type="EMBL" id="KAF9465205.1"/>
    </source>
</evidence>
<dbReference type="InterPro" id="IPR017853">
    <property type="entry name" value="GH"/>
</dbReference>
<dbReference type="InterPro" id="IPR057739">
    <property type="entry name" value="Glyco_hydro_29_N"/>
</dbReference>
<protein>
    <recommendedName>
        <fullName evidence="3">alpha-L-fucosidase</fullName>
        <ecNumber evidence="3">3.2.1.51</ecNumber>
    </recommendedName>
</protein>
<evidence type="ECO:0000256" key="6">
    <source>
        <dbReference type="ARBA" id="ARBA00023295"/>
    </source>
</evidence>
<keyword evidence="6" id="KW-0326">Glycosidase</keyword>
<name>A0A9P6CKC4_9AGAR</name>
<dbReference type="OrthoDB" id="6039950at2759"/>
<dbReference type="Gene3D" id="3.20.20.80">
    <property type="entry name" value="Glycosidases"/>
    <property type="match status" value="1"/>
</dbReference>
<dbReference type="Proteomes" id="UP000807353">
    <property type="component" value="Unassembled WGS sequence"/>
</dbReference>
<dbReference type="InterPro" id="IPR016286">
    <property type="entry name" value="FUC_metazoa-typ"/>
</dbReference>
<evidence type="ECO:0000256" key="1">
    <source>
        <dbReference type="ARBA" id="ARBA00004071"/>
    </source>
</evidence>
<feature type="domain" description="Glycoside hydrolase family 29 N-terminal" evidence="8">
    <location>
        <begin position="333"/>
        <end position="681"/>
    </location>
</feature>
<comment type="similarity">
    <text evidence="2">Belongs to the glycosyl hydrolase 29 family.</text>
</comment>
<dbReference type="Pfam" id="PF01120">
    <property type="entry name" value="Alpha_L_fucos"/>
    <property type="match status" value="1"/>
</dbReference>
<keyword evidence="10" id="KW-1185">Reference proteome</keyword>
<dbReference type="GO" id="GO:0006004">
    <property type="term" value="P:fucose metabolic process"/>
    <property type="evidence" value="ECO:0007669"/>
    <property type="project" value="InterPro"/>
</dbReference>
<dbReference type="PANTHER" id="PTHR10030">
    <property type="entry name" value="ALPHA-L-FUCOSIDASE"/>
    <property type="match status" value="1"/>
</dbReference>
<keyword evidence="4 7" id="KW-0732">Signal</keyword>
<feature type="signal peptide" evidence="7">
    <location>
        <begin position="1"/>
        <end position="21"/>
    </location>
</feature>
<sequence length="786" mass="87035">MRSNMFVLLLSLLPWFGIVSAALVDYPSAILPLKNIFDNQAASPDGSANFDGHGSSFDSQHLPPGPWIFDGIKYDLPSTWGTSNDNVIANGQIVSLDEPTFVHELHFLYSGDASGGDFVASFVLTFTDNSTQDIQLYAKNWWMWPILNNGAIQTPYHFELDGAQKNFNASQIYQWSTSVSSERALKTITFPPNKVNRRLHLFGLSFSPSVTGGSPPSGPSLSVRRAKFTSRWETINGKRAQAVEVTLANLLPTHTLASNTSITRKHDITITGAGIKTVGPGSVYRLVPGDQVRVDVFVTGSRANGKANIQIADSGGKMIGSSAGWPVAPLIEKWTADANVLSTHETPTWWNRAKFGIFVHWGVYSYPAWAPNGTYAEWYDHDLHMTGSPTWNHHLQTFGKDVVYDDFITNFTASKFNASEWVDLFDRAGAKYFVLVTKHHDGYALFDTANTTHRSSVYLGPKRDFVSELMETAKKEKPDLHRGTYYSLPEWFNPDSAQYGFGQWPGGLAHNAFDNSSLEPYTGRLEINDYLEDLQLPQMLDLALKYGTEIMWCDIGGPNKTLEFASQFYNHAFATGLQVTINNRCGAVPDFDTPEYATFGTTQTQKWESNEGMDPFSYGLNSATQPNQYKNGTTIIQTLVDIVSKNGNFLLDVGPNAEGEIITPEANNLLDAGAWLDYSGECVYDTNYWFPGSQDDNASQTVRFTTTPKTFCVVAFDAPTNGQLVIHKRLPLLPGDTIKLLNPAKDVVDLPWSVNTDTGELTVNVSTDALTSGRFAWAFQIAYNLQ</sequence>
<feature type="chain" id="PRO_5040334999" description="alpha-L-fucosidase" evidence="7">
    <location>
        <begin position="22"/>
        <end position="786"/>
    </location>
</feature>
<evidence type="ECO:0000256" key="4">
    <source>
        <dbReference type="ARBA" id="ARBA00022729"/>
    </source>
</evidence>
<keyword evidence="5 9" id="KW-0378">Hydrolase</keyword>
<evidence type="ECO:0000313" key="10">
    <source>
        <dbReference type="Proteomes" id="UP000807353"/>
    </source>
</evidence>
<dbReference type="PRINTS" id="PR00741">
    <property type="entry name" value="GLHYDRLASE29"/>
</dbReference>
<comment type="caution">
    <text evidence="9">The sequence shown here is derived from an EMBL/GenBank/DDBJ whole genome shotgun (WGS) entry which is preliminary data.</text>
</comment>
<reference evidence="9" key="1">
    <citation type="submission" date="2020-11" db="EMBL/GenBank/DDBJ databases">
        <authorList>
            <consortium name="DOE Joint Genome Institute"/>
            <person name="Ahrendt S."/>
            <person name="Riley R."/>
            <person name="Andreopoulos W."/>
            <person name="Labutti K."/>
            <person name="Pangilinan J."/>
            <person name="Ruiz-Duenas F.J."/>
            <person name="Barrasa J.M."/>
            <person name="Sanchez-Garcia M."/>
            <person name="Camarero S."/>
            <person name="Miyauchi S."/>
            <person name="Serrano A."/>
            <person name="Linde D."/>
            <person name="Babiker R."/>
            <person name="Drula E."/>
            <person name="Ayuso-Fernandez I."/>
            <person name="Pacheco R."/>
            <person name="Padilla G."/>
            <person name="Ferreira P."/>
            <person name="Barriuso J."/>
            <person name="Kellner H."/>
            <person name="Castanera R."/>
            <person name="Alfaro M."/>
            <person name="Ramirez L."/>
            <person name="Pisabarro A.G."/>
            <person name="Kuo A."/>
            <person name="Tritt A."/>
            <person name="Lipzen A."/>
            <person name="He G."/>
            <person name="Yan M."/>
            <person name="Ng V."/>
            <person name="Cullen D."/>
            <person name="Martin F."/>
            <person name="Rosso M.-N."/>
            <person name="Henrissat B."/>
            <person name="Hibbett D."/>
            <person name="Martinez A.T."/>
            <person name="Grigoriev I.V."/>
        </authorList>
    </citation>
    <scope>NUCLEOTIDE SEQUENCE</scope>
    <source>
        <strain evidence="9">CBS 247.69</strain>
    </source>
</reference>
<evidence type="ECO:0000256" key="2">
    <source>
        <dbReference type="ARBA" id="ARBA00007951"/>
    </source>
</evidence>
<accession>A0A9P6CKC4</accession>
<evidence type="ECO:0000256" key="5">
    <source>
        <dbReference type="ARBA" id="ARBA00022801"/>
    </source>
</evidence>
<dbReference type="InterPro" id="IPR000933">
    <property type="entry name" value="Glyco_hydro_29"/>
</dbReference>
<organism evidence="9 10">
    <name type="scientific">Collybia nuda</name>
    <dbReference type="NCBI Taxonomy" id="64659"/>
    <lineage>
        <taxon>Eukaryota</taxon>
        <taxon>Fungi</taxon>
        <taxon>Dikarya</taxon>
        <taxon>Basidiomycota</taxon>
        <taxon>Agaricomycotina</taxon>
        <taxon>Agaricomycetes</taxon>
        <taxon>Agaricomycetidae</taxon>
        <taxon>Agaricales</taxon>
        <taxon>Tricholomatineae</taxon>
        <taxon>Clitocybaceae</taxon>
        <taxon>Collybia</taxon>
    </lineage>
</organism>
<dbReference type="EMBL" id="MU150249">
    <property type="protein sequence ID" value="KAF9465205.1"/>
    <property type="molecule type" value="Genomic_DNA"/>
</dbReference>
<dbReference type="PANTHER" id="PTHR10030:SF37">
    <property type="entry name" value="ALPHA-L-FUCOSIDASE-RELATED"/>
    <property type="match status" value="1"/>
</dbReference>
<evidence type="ECO:0000256" key="7">
    <source>
        <dbReference type="SAM" id="SignalP"/>
    </source>
</evidence>
<evidence type="ECO:0000256" key="3">
    <source>
        <dbReference type="ARBA" id="ARBA00012662"/>
    </source>
</evidence>
<comment type="function">
    <text evidence="1">Alpha-L-fucosidase is responsible for hydrolyzing the alpha-1,6-linked fucose joined to the reducing-end N-acetylglucosamine of the carbohydrate moieties of glycoproteins.</text>
</comment>